<dbReference type="GO" id="GO:0005829">
    <property type="term" value="C:cytosol"/>
    <property type="evidence" value="ECO:0007669"/>
    <property type="project" value="TreeGrafter"/>
</dbReference>
<evidence type="ECO:0000259" key="2">
    <source>
        <dbReference type="Pfam" id="PF00117"/>
    </source>
</evidence>
<dbReference type="CDD" id="cd01741">
    <property type="entry name" value="GATase1_1"/>
    <property type="match status" value="1"/>
</dbReference>
<feature type="region of interest" description="Disordered" evidence="1">
    <location>
        <begin position="1"/>
        <end position="46"/>
    </location>
</feature>
<name>A0AAN7YAI5_9EURO</name>
<evidence type="ECO:0000313" key="3">
    <source>
        <dbReference type="EMBL" id="KAK5091467.1"/>
    </source>
</evidence>
<proteinExistence type="predicted"/>
<organism evidence="3 4">
    <name type="scientific">Lithohypha guttulata</name>
    <dbReference type="NCBI Taxonomy" id="1690604"/>
    <lineage>
        <taxon>Eukaryota</taxon>
        <taxon>Fungi</taxon>
        <taxon>Dikarya</taxon>
        <taxon>Ascomycota</taxon>
        <taxon>Pezizomycotina</taxon>
        <taxon>Eurotiomycetes</taxon>
        <taxon>Chaetothyriomycetidae</taxon>
        <taxon>Chaetothyriales</taxon>
        <taxon>Trichomeriaceae</taxon>
        <taxon>Lithohypha</taxon>
    </lineage>
</organism>
<feature type="compositionally biased region" description="Polar residues" evidence="1">
    <location>
        <begin position="1"/>
        <end position="20"/>
    </location>
</feature>
<dbReference type="PANTHER" id="PTHR42695">
    <property type="entry name" value="GLUTAMINE AMIDOTRANSFERASE YLR126C-RELATED"/>
    <property type="match status" value="1"/>
</dbReference>
<dbReference type="PANTHER" id="PTHR42695:SF4">
    <property type="entry name" value="GLUTAMINE AMIDOTRANSFERASE DOMAIN-CONTAINING PROTEIN"/>
    <property type="match status" value="1"/>
</dbReference>
<dbReference type="EMBL" id="JAVRRJ010000001">
    <property type="protein sequence ID" value="KAK5091467.1"/>
    <property type="molecule type" value="Genomic_DNA"/>
</dbReference>
<dbReference type="Proteomes" id="UP001309876">
    <property type="component" value="Unassembled WGS sequence"/>
</dbReference>
<reference evidence="3 4" key="1">
    <citation type="submission" date="2023-08" db="EMBL/GenBank/DDBJ databases">
        <title>Black Yeasts Isolated from many extreme environments.</title>
        <authorList>
            <person name="Coleine C."/>
            <person name="Stajich J.E."/>
            <person name="Selbmann L."/>
        </authorList>
    </citation>
    <scope>NUCLEOTIDE SEQUENCE [LARGE SCALE GENOMIC DNA]</scope>
    <source>
        <strain evidence="3 4">CCFEE 5910</strain>
    </source>
</reference>
<accession>A0AAN7YAI5</accession>
<feature type="domain" description="Glutamine amidotransferase" evidence="2">
    <location>
        <begin position="95"/>
        <end position="240"/>
    </location>
</feature>
<gene>
    <name evidence="3" type="ORF">LTR05_001650</name>
</gene>
<comment type="caution">
    <text evidence="3">The sequence shown here is derived from an EMBL/GenBank/DDBJ whole genome shotgun (WGS) entry which is preliminary data.</text>
</comment>
<sequence>MGDSNDNSKNPVGDVTTSKADNQEAVHMLIFETDEPHPETKDRKGGGFAKVFDELFTKAGSEHDPPLSIETSMHYVVDDPDNGHNGHVPNTDEIPESIKAILITGSMYDAHGNDKWVKQLLSLLEEVWTKRPDVLLSGICFGHQILSRMLGSKVEGHPSGKWELAHTEMSLTPVGQKLFRTDDKKLSLHQMHQDQVTTKPSSETTSLLKEGQKVHVWASTEHTEIQGLYIRDRLFTTQGHLGFDEQMVRRQIEMREESGSIEGDETERAAEAKESAHLKHDGEVVAAAILRFFHGDDHDVD</sequence>
<dbReference type="InterPro" id="IPR029062">
    <property type="entry name" value="Class_I_gatase-like"/>
</dbReference>
<protein>
    <recommendedName>
        <fullName evidence="2">Glutamine amidotransferase domain-containing protein</fullName>
    </recommendedName>
</protein>
<feature type="compositionally biased region" description="Basic and acidic residues" evidence="1">
    <location>
        <begin position="266"/>
        <end position="277"/>
    </location>
</feature>
<dbReference type="Pfam" id="PF00117">
    <property type="entry name" value="GATase"/>
    <property type="match status" value="1"/>
</dbReference>
<dbReference type="AlphaFoldDB" id="A0AAN7YAI5"/>
<keyword evidence="4" id="KW-1185">Reference proteome</keyword>
<dbReference type="InterPro" id="IPR017926">
    <property type="entry name" value="GATASE"/>
</dbReference>
<dbReference type="GO" id="GO:0005634">
    <property type="term" value="C:nucleus"/>
    <property type="evidence" value="ECO:0007669"/>
    <property type="project" value="TreeGrafter"/>
</dbReference>
<feature type="compositionally biased region" description="Basic and acidic residues" evidence="1">
    <location>
        <begin position="34"/>
        <end position="46"/>
    </location>
</feature>
<evidence type="ECO:0000313" key="4">
    <source>
        <dbReference type="Proteomes" id="UP001309876"/>
    </source>
</evidence>
<dbReference type="Gene3D" id="3.40.50.880">
    <property type="match status" value="1"/>
</dbReference>
<feature type="region of interest" description="Disordered" evidence="1">
    <location>
        <begin position="255"/>
        <end position="277"/>
    </location>
</feature>
<dbReference type="InterPro" id="IPR044992">
    <property type="entry name" value="ChyE-like"/>
</dbReference>
<evidence type="ECO:0000256" key="1">
    <source>
        <dbReference type="SAM" id="MobiDB-lite"/>
    </source>
</evidence>
<dbReference type="SUPFAM" id="SSF52317">
    <property type="entry name" value="Class I glutamine amidotransferase-like"/>
    <property type="match status" value="1"/>
</dbReference>